<sequence length="81" mass="9055">MALIGQSTKLCQEELDDISLVHTRVAFYGVAPYEVALCEVALYEVALCECLVKVLSPSVRFIKVEISSIKHYPLFIDSPHN</sequence>
<dbReference type="AlphaFoldDB" id="A0A2H9TJE9"/>
<dbReference type="EMBL" id="MTSL01000152">
    <property type="protein sequence ID" value="PJF17866.1"/>
    <property type="molecule type" value="Genomic_DNA"/>
</dbReference>
<organism evidence="1 2">
    <name type="scientific">Paramicrosporidium saccamoebae</name>
    <dbReference type="NCBI Taxonomy" id="1246581"/>
    <lineage>
        <taxon>Eukaryota</taxon>
        <taxon>Fungi</taxon>
        <taxon>Fungi incertae sedis</taxon>
        <taxon>Cryptomycota</taxon>
        <taxon>Cryptomycota incertae sedis</taxon>
        <taxon>Paramicrosporidium</taxon>
    </lineage>
</organism>
<gene>
    <name evidence="1" type="ORF">PSACC_02330</name>
</gene>
<comment type="caution">
    <text evidence="1">The sequence shown here is derived from an EMBL/GenBank/DDBJ whole genome shotgun (WGS) entry which is preliminary data.</text>
</comment>
<proteinExistence type="predicted"/>
<name>A0A2H9TJE9_9FUNG</name>
<evidence type="ECO:0000313" key="1">
    <source>
        <dbReference type="EMBL" id="PJF17866.1"/>
    </source>
</evidence>
<dbReference type="Proteomes" id="UP000240830">
    <property type="component" value="Unassembled WGS sequence"/>
</dbReference>
<protein>
    <submittedName>
        <fullName evidence="1">Uncharacterized protein</fullName>
    </submittedName>
</protein>
<keyword evidence="2" id="KW-1185">Reference proteome</keyword>
<accession>A0A2H9TJE9</accession>
<evidence type="ECO:0000313" key="2">
    <source>
        <dbReference type="Proteomes" id="UP000240830"/>
    </source>
</evidence>
<reference evidence="1 2" key="1">
    <citation type="submission" date="2016-10" db="EMBL/GenBank/DDBJ databases">
        <title>The genome of Paramicrosporidium saccamoebae is the missing link in understanding Cryptomycota and Microsporidia evolution.</title>
        <authorList>
            <person name="Quandt C.A."/>
            <person name="Beaudet D."/>
            <person name="Corsaro D."/>
            <person name="Michel R."/>
            <person name="Corradi N."/>
            <person name="James T."/>
        </authorList>
    </citation>
    <scope>NUCLEOTIDE SEQUENCE [LARGE SCALE GENOMIC DNA]</scope>
    <source>
        <strain evidence="1 2">KSL3</strain>
    </source>
</reference>